<keyword evidence="2" id="KW-1185">Reference proteome</keyword>
<name>A0A4Q4TJ71_9PEZI</name>
<dbReference type="AlphaFoldDB" id="A0A4Q4TJ71"/>
<organism evidence="1 2">
    <name type="scientific">Monosporascus ibericus</name>
    <dbReference type="NCBI Taxonomy" id="155417"/>
    <lineage>
        <taxon>Eukaryota</taxon>
        <taxon>Fungi</taxon>
        <taxon>Dikarya</taxon>
        <taxon>Ascomycota</taxon>
        <taxon>Pezizomycotina</taxon>
        <taxon>Sordariomycetes</taxon>
        <taxon>Xylariomycetidae</taxon>
        <taxon>Xylariales</taxon>
        <taxon>Xylariales incertae sedis</taxon>
        <taxon>Monosporascus</taxon>
    </lineage>
</organism>
<sequence length="203" mass="23790">MSASHENSRSISVMKLVTGGRIVVAYHVEQGRLTESVHLEIYGYRSWNHIRFLLRRQETEGYRAMAGYGKPMVSGIPLDPVGDSLRVTAQDPNMVTFRPLLRDTQWEDYKPRLPERHSPADPFGRGRCLHRPDHDHRLMIRPRAVNTECTVAYKRIRSTHRMEWSAESGNRQMEYKIDWGKAVFIRRCPRFMKRVRNLVVEIC</sequence>
<gene>
    <name evidence="1" type="ORF">DL764_002768</name>
</gene>
<comment type="caution">
    <text evidence="1">The sequence shown here is derived from an EMBL/GenBank/DDBJ whole genome shotgun (WGS) entry which is preliminary data.</text>
</comment>
<dbReference type="EMBL" id="QJNU01000108">
    <property type="protein sequence ID" value="RYP07045.1"/>
    <property type="molecule type" value="Genomic_DNA"/>
</dbReference>
<evidence type="ECO:0000313" key="2">
    <source>
        <dbReference type="Proteomes" id="UP000293360"/>
    </source>
</evidence>
<reference evidence="1 2" key="1">
    <citation type="submission" date="2018-06" db="EMBL/GenBank/DDBJ databases">
        <title>Complete Genomes of Monosporascus.</title>
        <authorList>
            <person name="Robinson A.J."/>
            <person name="Natvig D.O."/>
        </authorList>
    </citation>
    <scope>NUCLEOTIDE SEQUENCE [LARGE SCALE GENOMIC DNA]</scope>
    <source>
        <strain evidence="1 2">CBS 110550</strain>
    </source>
</reference>
<dbReference type="OrthoDB" id="10550794at2759"/>
<evidence type="ECO:0000313" key="1">
    <source>
        <dbReference type="EMBL" id="RYP07045.1"/>
    </source>
</evidence>
<dbReference type="Proteomes" id="UP000293360">
    <property type="component" value="Unassembled WGS sequence"/>
</dbReference>
<protein>
    <submittedName>
        <fullName evidence="1">Uncharacterized protein</fullName>
    </submittedName>
</protein>
<proteinExistence type="predicted"/>
<accession>A0A4Q4TJ71</accession>